<dbReference type="SMART" id="SM00422">
    <property type="entry name" value="HTH_MERR"/>
    <property type="match status" value="1"/>
</dbReference>
<keyword evidence="4" id="KW-0804">Transcription</keyword>
<dbReference type="InterPro" id="IPR003759">
    <property type="entry name" value="Cbl-bd_cap"/>
</dbReference>
<dbReference type="Proteomes" id="UP000033121">
    <property type="component" value="Unassembled WGS sequence"/>
</dbReference>
<dbReference type="InterPro" id="IPR000551">
    <property type="entry name" value="MerR-type_HTH_dom"/>
</dbReference>
<keyword evidence="3" id="KW-0238">DNA-binding</keyword>
<dbReference type="PANTHER" id="PTHR30204">
    <property type="entry name" value="REDOX-CYCLING DRUG-SENSING TRANSCRIPTIONAL ACTIVATOR SOXR"/>
    <property type="match status" value="1"/>
</dbReference>
<dbReference type="PANTHER" id="PTHR30204:SF69">
    <property type="entry name" value="MERR-FAMILY TRANSCRIPTIONAL REGULATOR"/>
    <property type="match status" value="1"/>
</dbReference>
<dbReference type="GO" id="GO:0003677">
    <property type="term" value="F:DNA binding"/>
    <property type="evidence" value="ECO:0007669"/>
    <property type="project" value="UniProtKB-KW"/>
</dbReference>
<evidence type="ECO:0000256" key="4">
    <source>
        <dbReference type="ARBA" id="ARBA00023163"/>
    </source>
</evidence>
<dbReference type="OrthoDB" id="9800334at2"/>
<keyword evidence="2" id="KW-0805">Transcription regulation</keyword>
<evidence type="ECO:0000259" key="5">
    <source>
        <dbReference type="PROSITE" id="PS50937"/>
    </source>
</evidence>
<dbReference type="AlphaFoldDB" id="A0A0E9N5W4"/>
<dbReference type="InterPro" id="IPR047057">
    <property type="entry name" value="MerR_fam"/>
</dbReference>
<sequence>MNAFTIRDLENLSGIRAHTIRIWEQRYNFLKPKRTHSNIRYYNSEELKTLLNISLLNRYGYKISHIDRMEPAEIGERIVALGNGEALEERMVNDLIAQMIDLNMEAFEELLDGHIAHRGIDKTITHLIFPFLDKIGILWQTNHINPAQEHLVTNVIRQKLIVGIEGAFSHISIPRTVLLFLPEGEQHEIGLLYTSYLLKSHGVSILYLGANVPLKDVEFVANLKKPDCLYTHLTTVAPNFNVDKFLGNYSVRCGGHPLVISGRLTRLFKKKLPENVSFKHSLAEVSEFISSLR</sequence>
<evidence type="ECO:0000256" key="1">
    <source>
        <dbReference type="ARBA" id="ARBA00022491"/>
    </source>
</evidence>
<protein>
    <submittedName>
        <fullName evidence="6">Putative MerR family transcriptional regulator</fullName>
    </submittedName>
</protein>
<dbReference type="InterPro" id="IPR036594">
    <property type="entry name" value="Meth_synthase_dom"/>
</dbReference>
<accession>A0A0E9N5W4</accession>
<dbReference type="Pfam" id="PF13411">
    <property type="entry name" value="MerR_1"/>
    <property type="match status" value="1"/>
</dbReference>
<evidence type="ECO:0000256" key="2">
    <source>
        <dbReference type="ARBA" id="ARBA00023015"/>
    </source>
</evidence>
<proteinExistence type="predicted"/>
<dbReference type="RefSeq" id="WP_046371145.1">
    <property type="nucleotide sequence ID" value="NZ_BBWV01000004.1"/>
</dbReference>
<name>A0A0E9N5W4_9BACT</name>
<feature type="domain" description="HTH merR-type" evidence="5">
    <location>
        <begin position="3"/>
        <end position="72"/>
    </location>
</feature>
<dbReference type="InterPro" id="IPR036724">
    <property type="entry name" value="Cobalamin-bd_sf"/>
</dbReference>
<evidence type="ECO:0000313" key="6">
    <source>
        <dbReference type="EMBL" id="GAO45193.1"/>
    </source>
</evidence>
<dbReference type="GO" id="GO:0031419">
    <property type="term" value="F:cobalamin binding"/>
    <property type="evidence" value="ECO:0007669"/>
    <property type="project" value="InterPro"/>
</dbReference>
<dbReference type="GO" id="GO:0046872">
    <property type="term" value="F:metal ion binding"/>
    <property type="evidence" value="ECO:0007669"/>
    <property type="project" value="InterPro"/>
</dbReference>
<dbReference type="Gene3D" id="3.40.50.280">
    <property type="entry name" value="Cobalamin-binding domain"/>
    <property type="match status" value="1"/>
</dbReference>
<dbReference type="SUPFAM" id="SSF46955">
    <property type="entry name" value="Putative DNA-binding domain"/>
    <property type="match status" value="1"/>
</dbReference>
<dbReference type="Gene3D" id="1.10.1240.10">
    <property type="entry name" value="Methionine synthase domain"/>
    <property type="match status" value="1"/>
</dbReference>
<dbReference type="PROSITE" id="PS50937">
    <property type="entry name" value="HTH_MERR_2"/>
    <property type="match status" value="1"/>
</dbReference>
<comment type="caution">
    <text evidence="6">The sequence shown here is derived from an EMBL/GenBank/DDBJ whole genome shotgun (WGS) entry which is preliminary data.</text>
</comment>
<keyword evidence="7" id="KW-1185">Reference proteome</keyword>
<dbReference type="GO" id="GO:0003700">
    <property type="term" value="F:DNA-binding transcription factor activity"/>
    <property type="evidence" value="ECO:0007669"/>
    <property type="project" value="InterPro"/>
</dbReference>
<dbReference type="Pfam" id="PF02607">
    <property type="entry name" value="B12-binding_2"/>
    <property type="match status" value="1"/>
</dbReference>
<evidence type="ECO:0000256" key="3">
    <source>
        <dbReference type="ARBA" id="ARBA00023125"/>
    </source>
</evidence>
<gene>
    <name evidence="6" type="ORF">FPE01S_04_04370</name>
</gene>
<dbReference type="STRING" id="1220578.FPE01S_04_04370"/>
<dbReference type="Gene3D" id="1.10.1660.10">
    <property type="match status" value="1"/>
</dbReference>
<keyword evidence="1" id="KW-0678">Repressor</keyword>
<evidence type="ECO:0000313" key="7">
    <source>
        <dbReference type="Proteomes" id="UP000033121"/>
    </source>
</evidence>
<dbReference type="SUPFAM" id="SSF52242">
    <property type="entry name" value="Cobalamin (vitamin B12)-binding domain"/>
    <property type="match status" value="1"/>
</dbReference>
<dbReference type="EMBL" id="BBWV01000004">
    <property type="protein sequence ID" value="GAO45193.1"/>
    <property type="molecule type" value="Genomic_DNA"/>
</dbReference>
<organism evidence="6 7">
    <name type="scientific">Flavihumibacter petaseus NBRC 106054</name>
    <dbReference type="NCBI Taxonomy" id="1220578"/>
    <lineage>
        <taxon>Bacteria</taxon>
        <taxon>Pseudomonadati</taxon>
        <taxon>Bacteroidota</taxon>
        <taxon>Chitinophagia</taxon>
        <taxon>Chitinophagales</taxon>
        <taxon>Chitinophagaceae</taxon>
        <taxon>Flavihumibacter</taxon>
    </lineage>
</organism>
<reference evidence="6 7" key="1">
    <citation type="submission" date="2015-04" db="EMBL/GenBank/DDBJ databases">
        <title>Whole genome shotgun sequence of Flavihumibacter petaseus NBRC 106054.</title>
        <authorList>
            <person name="Miyazawa S."/>
            <person name="Hosoyama A."/>
            <person name="Hashimoto M."/>
            <person name="Noguchi M."/>
            <person name="Tsuchikane K."/>
            <person name="Ohji S."/>
            <person name="Yamazoe A."/>
            <person name="Ichikawa N."/>
            <person name="Kimura A."/>
            <person name="Fujita N."/>
        </authorList>
    </citation>
    <scope>NUCLEOTIDE SEQUENCE [LARGE SCALE GENOMIC DNA]</scope>
    <source>
        <strain evidence="6 7">NBRC 106054</strain>
    </source>
</reference>
<dbReference type="InterPro" id="IPR009061">
    <property type="entry name" value="DNA-bd_dom_put_sf"/>
</dbReference>